<evidence type="ECO:0000313" key="1">
    <source>
        <dbReference type="EMBL" id="QSX33404.1"/>
    </source>
</evidence>
<keyword evidence="2" id="KW-1185">Reference proteome</keyword>
<dbReference type="EMBL" id="CP071503">
    <property type="protein sequence ID" value="QSX33404.1"/>
    <property type="molecule type" value="Genomic_DNA"/>
</dbReference>
<sequence>MLWILSTTFGSGVSLPIEIGIFKKILGLPDKYTHSLGAEIVPKPPLL</sequence>
<reference evidence="1 2" key="1">
    <citation type="submission" date="2021-03" db="EMBL/GenBank/DDBJ databases">
        <title>Novel species identification of genus Shewanella.</title>
        <authorList>
            <person name="Liu G."/>
            <person name="Zhang Q."/>
        </authorList>
    </citation>
    <scope>NUCLEOTIDE SEQUENCE [LARGE SCALE GENOMIC DNA]</scope>
    <source>
        <strain evidence="1 2">FJAT-51800</strain>
    </source>
</reference>
<gene>
    <name evidence="1" type="ORF">JYB87_17065</name>
</gene>
<dbReference type="RefSeq" id="WP_207354637.1">
    <property type="nucleotide sequence ID" value="NZ_CP071503.1"/>
</dbReference>
<organism evidence="1 2">
    <name type="scientific">Shewanella avicenniae</name>
    <dbReference type="NCBI Taxonomy" id="2814294"/>
    <lineage>
        <taxon>Bacteria</taxon>
        <taxon>Pseudomonadati</taxon>
        <taxon>Pseudomonadota</taxon>
        <taxon>Gammaproteobacteria</taxon>
        <taxon>Alteromonadales</taxon>
        <taxon>Shewanellaceae</taxon>
        <taxon>Shewanella</taxon>
    </lineage>
</organism>
<name>A0ABX7QPK3_9GAMM</name>
<dbReference type="Proteomes" id="UP000662770">
    <property type="component" value="Chromosome"/>
</dbReference>
<proteinExistence type="predicted"/>
<protein>
    <submittedName>
        <fullName evidence="1">Uncharacterized protein</fullName>
    </submittedName>
</protein>
<accession>A0ABX7QPK3</accession>
<evidence type="ECO:0000313" key="2">
    <source>
        <dbReference type="Proteomes" id="UP000662770"/>
    </source>
</evidence>